<dbReference type="SUPFAM" id="SSF51735">
    <property type="entry name" value="NAD(P)-binding Rossmann-fold domains"/>
    <property type="match status" value="1"/>
</dbReference>
<proteinExistence type="predicted"/>
<dbReference type="AlphaFoldDB" id="V2TFQ1"/>
<dbReference type="EMBL" id="AYER01000003">
    <property type="protein sequence ID" value="ESK40788.1"/>
    <property type="molecule type" value="Genomic_DNA"/>
</dbReference>
<dbReference type="InterPro" id="IPR016040">
    <property type="entry name" value="NAD(P)-bd_dom"/>
</dbReference>
<dbReference type="Pfam" id="PF13460">
    <property type="entry name" value="NAD_binding_10"/>
    <property type="match status" value="1"/>
</dbReference>
<dbReference type="OrthoDB" id="9808276at2"/>
<dbReference type="InterPro" id="IPR036291">
    <property type="entry name" value="NAD(P)-bd_dom_sf"/>
</dbReference>
<comment type="caution">
    <text evidence="2">The sequence shown here is derived from an EMBL/GenBank/DDBJ whole genome shotgun (WGS) entry which is preliminary data.</text>
</comment>
<organism evidence="2 3">
    <name type="scientific">Acinetobacter nectaris CIP 110549</name>
    <dbReference type="NCBI Taxonomy" id="1392540"/>
    <lineage>
        <taxon>Bacteria</taxon>
        <taxon>Pseudomonadati</taxon>
        <taxon>Pseudomonadota</taxon>
        <taxon>Gammaproteobacteria</taxon>
        <taxon>Moraxellales</taxon>
        <taxon>Moraxellaceae</taxon>
        <taxon>Acinetobacter</taxon>
    </lineage>
</organism>
<dbReference type="PANTHER" id="PTHR48079">
    <property type="entry name" value="PROTEIN YEEZ"/>
    <property type="match status" value="1"/>
</dbReference>
<dbReference type="GO" id="GO:0004029">
    <property type="term" value="F:aldehyde dehydrogenase (NAD+) activity"/>
    <property type="evidence" value="ECO:0007669"/>
    <property type="project" value="TreeGrafter"/>
</dbReference>
<dbReference type="Proteomes" id="UP000023785">
    <property type="component" value="Unassembled WGS sequence"/>
</dbReference>
<name>V2TFQ1_9GAMM</name>
<keyword evidence="3" id="KW-1185">Reference proteome</keyword>
<accession>V2TFQ1</accession>
<dbReference type="STRING" id="1392540.P256_01243"/>
<dbReference type="GO" id="GO:0005737">
    <property type="term" value="C:cytoplasm"/>
    <property type="evidence" value="ECO:0007669"/>
    <property type="project" value="TreeGrafter"/>
</dbReference>
<dbReference type="eggNOG" id="COG0451">
    <property type="taxonomic scope" value="Bacteria"/>
</dbReference>
<dbReference type="Gene3D" id="3.40.50.720">
    <property type="entry name" value="NAD(P)-binding Rossmann-like Domain"/>
    <property type="match status" value="1"/>
</dbReference>
<dbReference type="RefSeq" id="WP_023272820.1">
    <property type="nucleotide sequence ID" value="NZ_KI530712.1"/>
</dbReference>
<dbReference type="PANTHER" id="PTHR48079:SF6">
    <property type="entry name" value="NAD(P)-BINDING DOMAIN-CONTAINING PROTEIN-RELATED"/>
    <property type="match status" value="1"/>
</dbReference>
<gene>
    <name evidence="2" type="ORF">P256_01243</name>
</gene>
<protein>
    <recommendedName>
        <fullName evidence="1">NAD(P)-binding domain-containing protein</fullName>
    </recommendedName>
</protein>
<evidence type="ECO:0000313" key="2">
    <source>
        <dbReference type="EMBL" id="ESK40788.1"/>
    </source>
</evidence>
<dbReference type="HOGENOM" id="CLU_007383_11_2_6"/>
<sequence length="267" mass="30510">MHILFIGYGKTSKRIAKQLFAQGHQITAISTTKKVDTEVHHLQQDVHTLDLKDVHDVDIVYVLLSPQESTVEGYQKTYVDTVAPIVEALQSHPVKRLFIVSSTRVYGVNEGQEVNDLTMPQPNDEQGELLQRMEQLYQSAYPQQTVVIRPSGIYGDSAARMVTLASKTTNYSKCHWSNRIHVDDLANFLAFLAEKDVMEKSYIVSNSKPYLLHEVIQWFQKQLHLPLLKYEPLTVSGKKIYATALQASGFQLVHQDFFQDYEDLLKK</sequence>
<evidence type="ECO:0000313" key="3">
    <source>
        <dbReference type="Proteomes" id="UP000023785"/>
    </source>
</evidence>
<reference evidence="2 3" key="1">
    <citation type="submission" date="2013-10" db="EMBL/GenBank/DDBJ databases">
        <title>The Genome Sequence of Acinetobacter nectaris CIP 110549.</title>
        <authorList>
            <consortium name="The Broad Institute Genomics Platform"/>
            <consortium name="The Broad Institute Genome Sequencing Center for Infectious Disease"/>
            <person name="Cerqueira G."/>
            <person name="Feldgarden M."/>
            <person name="Courvalin P."/>
            <person name="Grillot-Courvalin C."/>
            <person name="Clermont D."/>
            <person name="Rocha E."/>
            <person name="Yoon E.-J."/>
            <person name="Nemec A."/>
            <person name="Young S.K."/>
            <person name="Zeng Q."/>
            <person name="Gargeya S."/>
            <person name="Fitzgerald M."/>
            <person name="Abouelleil A."/>
            <person name="Alvarado L."/>
            <person name="Berlin A.M."/>
            <person name="Chapman S.B."/>
            <person name="Gainer-Dewar J."/>
            <person name="Goldberg J."/>
            <person name="Gnerre S."/>
            <person name="Griggs A."/>
            <person name="Gujja S."/>
            <person name="Hansen M."/>
            <person name="Howarth C."/>
            <person name="Imamovic A."/>
            <person name="Ireland A."/>
            <person name="Larimer J."/>
            <person name="McCowan C."/>
            <person name="Murphy C."/>
            <person name="Pearson M."/>
            <person name="Poon T.W."/>
            <person name="Priest M."/>
            <person name="Roberts A."/>
            <person name="Saif S."/>
            <person name="Shea T."/>
            <person name="Sykes S."/>
            <person name="Wortman J."/>
            <person name="Nusbaum C."/>
            <person name="Birren B."/>
        </authorList>
    </citation>
    <scope>NUCLEOTIDE SEQUENCE [LARGE SCALE GENOMIC DNA]</scope>
    <source>
        <strain evidence="2 3">CIP 110549</strain>
    </source>
</reference>
<evidence type="ECO:0000259" key="1">
    <source>
        <dbReference type="Pfam" id="PF13460"/>
    </source>
</evidence>
<feature type="domain" description="NAD(P)-binding" evidence="1">
    <location>
        <begin position="9"/>
        <end position="192"/>
    </location>
</feature>
<dbReference type="InterPro" id="IPR051783">
    <property type="entry name" value="NAD(P)-dependent_oxidoreduct"/>
</dbReference>
<dbReference type="PATRIC" id="fig|1392540.3.peg.1209"/>